<evidence type="ECO:0000313" key="3">
    <source>
        <dbReference type="EMBL" id="ORX84630.1"/>
    </source>
</evidence>
<keyword evidence="1" id="KW-1133">Transmembrane helix</keyword>
<proteinExistence type="predicted"/>
<dbReference type="Gene3D" id="1.10.167.10">
    <property type="entry name" value="Regulator of G-protein Signalling 4, domain 2"/>
    <property type="match status" value="1"/>
</dbReference>
<dbReference type="InterPro" id="IPR036305">
    <property type="entry name" value="RGS_sf"/>
</dbReference>
<feature type="domain" description="RGS" evidence="2">
    <location>
        <begin position="302"/>
        <end position="423"/>
    </location>
</feature>
<dbReference type="Pfam" id="PF00615">
    <property type="entry name" value="RGS"/>
    <property type="match status" value="1"/>
</dbReference>
<dbReference type="InterPro" id="IPR044926">
    <property type="entry name" value="RGS_subdomain_2"/>
</dbReference>
<protein>
    <recommendedName>
        <fullName evidence="2">RGS domain-containing protein</fullName>
    </recommendedName>
</protein>
<name>A0A1Y1XFV2_9FUNG</name>
<dbReference type="InterPro" id="IPR016137">
    <property type="entry name" value="RGS"/>
</dbReference>
<sequence>MDSEAIDVIYFVVAGVWTVFVVISAYLFMKNINYPSIKYRSVPLFFVNALTNLLVTVNIILSGPLSSKYMCFVYFWILYLCLPLWIITTLVKHIRLIILYRFGAERIVTYTSLYPSLDSENNSYLNSTTEVLSRNLFPKGSWLRRLLTPKAHIIGIIVWMIPHCILATVLHVVLNRADKGYSPNTTVEVCVNNWYWSPILGIFILYTLGVLPVILLYIRGIKDAYDMRLEVLWDIGAGTVGTLACLLSTELNEDKEFLRVFPNQMWTAVMCMCMYWISVFIPFREKRRFLAVHPSKKCAHSLFEELLTDSHLFQEFHAFSVRDFSVENPLFYNRVNKWILDMKDLEQRNCSSTNCESTYQEAHEIYRLFIASNADYEINITSETSHQISKDILTGNIGSSLFDQAIAEVLDMMLQQTFPRFLRHKGWTNDYPIRLPPI</sequence>
<feature type="transmembrane region" description="Helical" evidence="1">
    <location>
        <begin position="153"/>
        <end position="174"/>
    </location>
</feature>
<keyword evidence="4" id="KW-1185">Reference proteome</keyword>
<dbReference type="PANTHER" id="PTHR10845">
    <property type="entry name" value="REGULATOR OF G PROTEIN SIGNALING"/>
    <property type="match status" value="1"/>
</dbReference>
<keyword evidence="1" id="KW-0812">Transmembrane</keyword>
<organism evidence="3 4">
    <name type="scientific">Basidiobolus meristosporus CBS 931.73</name>
    <dbReference type="NCBI Taxonomy" id="1314790"/>
    <lineage>
        <taxon>Eukaryota</taxon>
        <taxon>Fungi</taxon>
        <taxon>Fungi incertae sedis</taxon>
        <taxon>Zoopagomycota</taxon>
        <taxon>Entomophthoromycotina</taxon>
        <taxon>Basidiobolomycetes</taxon>
        <taxon>Basidiobolales</taxon>
        <taxon>Basidiobolaceae</taxon>
        <taxon>Basidiobolus</taxon>
    </lineage>
</organism>
<dbReference type="SMART" id="SM00315">
    <property type="entry name" value="RGS"/>
    <property type="match status" value="1"/>
</dbReference>
<evidence type="ECO:0000259" key="2">
    <source>
        <dbReference type="PROSITE" id="PS50132"/>
    </source>
</evidence>
<feature type="transmembrane region" description="Helical" evidence="1">
    <location>
        <begin position="194"/>
        <end position="219"/>
    </location>
</feature>
<comment type="caution">
    <text evidence="3">The sequence shown here is derived from an EMBL/GenBank/DDBJ whole genome shotgun (WGS) entry which is preliminary data.</text>
</comment>
<dbReference type="InParanoid" id="A0A1Y1XFV2"/>
<gene>
    <name evidence="3" type="ORF">K493DRAFT_341896</name>
</gene>
<dbReference type="SUPFAM" id="SSF48097">
    <property type="entry name" value="Regulator of G-protein signaling, RGS"/>
    <property type="match status" value="1"/>
</dbReference>
<accession>A0A1Y1XFV2</accession>
<feature type="transmembrane region" description="Helical" evidence="1">
    <location>
        <begin position="6"/>
        <end position="29"/>
    </location>
</feature>
<reference evidence="3 4" key="1">
    <citation type="submission" date="2016-07" db="EMBL/GenBank/DDBJ databases">
        <title>Pervasive Adenine N6-methylation of Active Genes in Fungi.</title>
        <authorList>
            <consortium name="DOE Joint Genome Institute"/>
            <person name="Mondo S.J."/>
            <person name="Dannebaum R.O."/>
            <person name="Kuo R.C."/>
            <person name="Labutti K."/>
            <person name="Haridas S."/>
            <person name="Kuo A."/>
            <person name="Salamov A."/>
            <person name="Ahrendt S.R."/>
            <person name="Lipzen A."/>
            <person name="Sullivan W."/>
            <person name="Andreopoulos W.B."/>
            <person name="Clum A."/>
            <person name="Lindquist E."/>
            <person name="Daum C."/>
            <person name="Ramamoorthy G.K."/>
            <person name="Gryganskyi A."/>
            <person name="Culley D."/>
            <person name="Magnuson J.K."/>
            <person name="James T.Y."/>
            <person name="O'Malley M.A."/>
            <person name="Stajich J.E."/>
            <person name="Spatafora J.W."/>
            <person name="Visel A."/>
            <person name="Grigoriev I.V."/>
        </authorList>
    </citation>
    <scope>NUCLEOTIDE SEQUENCE [LARGE SCALE GENOMIC DNA]</scope>
    <source>
        <strain evidence="3 4">CBS 931.73</strain>
    </source>
</reference>
<feature type="transmembrane region" description="Helical" evidence="1">
    <location>
        <begin position="264"/>
        <end position="283"/>
    </location>
</feature>
<feature type="transmembrane region" description="Helical" evidence="1">
    <location>
        <begin position="41"/>
        <end position="61"/>
    </location>
</feature>
<dbReference type="AlphaFoldDB" id="A0A1Y1XFV2"/>
<dbReference type="PANTHER" id="PTHR10845:SF192">
    <property type="entry name" value="DOUBLE HIT, ISOFORM B"/>
    <property type="match status" value="1"/>
</dbReference>
<dbReference type="OrthoDB" id="196547at2759"/>
<feature type="transmembrane region" description="Helical" evidence="1">
    <location>
        <begin position="231"/>
        <end position="249"/>
    </location>
</feature>
<dbReference type="EMBL" id="MCFE01000607">
    <property type="protein sequence ID" value="ORX84630.1"/>
    <property type="molecule type" value="Genomic_DNA"/>
</dbReference>
<dbReference type="CDD" id="cd07440">
    <property type="entry name" value="RGS"/>
    <property type="match status" value="1"/>
</dbReference>
<keyword evidence="1" id="KW-0472">Membrane</keyword>
<dbReference type="PRINTS" id="PR01301">
    <property type="entry name" value="RGSPROTEIN"/>
</dbReference>
<evidence type="ECO:0000313" key="4">
    <source>
        <dbReference type="Proteomes" id="UP000193498"/>
    </source>
</evidence>
<dbReference type="Proteomes" id="UP000193498">
    <property type="component" value="Unassembled WGS sequence"/>
</dbReference>
<feature type="transmembrane region" description="Helical" evidence="1">
    <location>
        <begin position="73"/>
        <end position="91"/>
    </location>
</feature>
<dbReference type="PROSITE" id="PS50132">
    <property type="entry name" value="RGS"/>
    <property type="match status" value="1"/>
</dbReference>
<evidence type="ECO:0000256" key="1">
    <source>
        <dbReference type="SAM" id="Phobius"/>
    </source>
</evidence>